<evidence type="ECO:0000256" key="1">
    <source>
        <dbReference type="SAM" id="MobiDB-lite"/>
    </source>
</evidence>
<sequence>MELHHERPTEVCRNFLKRFDEGLNGSARTFKRCGLTRAGWGQSMTVSIDAGTKSGTPTQCAPMRLWSERLRYKLKSRRSIPWSNSGNSPVKSKAMTDHSADAKRHTEGGSKLGTGKFKVHSHTEIHRLEDLPSPAFDASPWKSLQFRMPQHDKLLRWSRKRVRRTQPSPRLLQLER</sequence>
<comment type="caution">
    <text evidence="2">The sequence shown here is derived from an EMBL/GenBank/DDBJ whole genome shotgun (WGS) entry which is preliminary data.</text>
</comment>
<feature type="compositionally biased region" description="Basic and acidic residues" evidence="1">
    <location>
        <begin position="94"/>
        <end position="108"/>
    </location>
</feature>
<reference evidence="2 3" key="1">
    <citation type="journal article" date="2019" name="Commun. Biol.">
        <title>The bagworm genome reveals a unique fibroin gene that provides high tensile strength.</title>
        <authorList>
            <person name="Kono N."/>
            <person name="Nakamura H."/>
            <person name="Ohtoshi R."/>
            <person name="Tomita M."/>
            <person name="Numata K."/>
            <person name="Arakawa K."/>
        </authorList>
    </citation>
    <scope>NUCLEOTIDE SEQUENCE [LARGE SCALE GENOMIC DNA]</scope>
</reference>
<proteinExistence type="predicted"/>
<feature type="compositionally biased region" description="Polar residues" evidence="1">
    <location>
        <begin position="81"/>
        <end position="90"/>
    </location>
</feature>
<dbReference type="AlphaFoldDB" id="A0A4C1V7E8"/>
<evidence type="ECO:0000313" key="2">
    <source>
        <dbReference type="EMBL" id="GBP34798.1"/>
    </source>
</evidence>
<gene>
    <name evidence="2" type="ORF">EVAR_21862_1</name>
</gene>
<protein>
    <submittedName>
        <fullName evidence="2">Uncharacterized protein</fullName>
    </submittedName>
</protein>
<feature type="region of interest" description="Disordered" evidence="1">
    <location>
        <begin position="78"/>
        <end position="115"/>
    </location>
</feature>
<name>A0A4C1V7E8_EUMVA</name>
<accession>A0A4C1V7E8</accession>
<dbReference type="EMBL" id="BGZK01000294">
    <property type="protein sequence ID" value="GBP34798.1"/>
    <property type="molecule type" value="Genomic_DNA"/>
</dbReference>
<evidence type="ECO:0000313" key="3">
    <source>
        <dbReference type="Proteomes" id="UP000299102"/>
    </source>
</evidence>
<dbReference type="Proteomes" id="UP000299102">
    <property type="component" value="Unassembled WGS sequence"/>
</dbReference>
<keyword evidence="3" id="KW-1185">Reference proteome</keyword>
<organism evidence="2 3">
    <name type="scientific">Eumeta variegata</name>
    <name type="common">Bagworm moth</name>
    <name type="synonym">Eumeta japonica</name>
    <dbReference type="NCBI Taxonomy" id="151549"/>
    <lineage>
        <taxon>Eukaryota</taxon>
        <taxon>Metazoa</taxon>
        <taxon>Ecdysozoa</taxon>
        <taxon>Arthropoda</taxon>
        <taxon>Hexapoda</taxon>
        <taxon>Insecta</taxon>
        <taxon>Pterygota</taxon>
        <taxon>Neoptera</taxon>
        <taxon>Endopterygota</taxon>
        <taxon>Lepidoptera</taxon>
        <taxon>Glossata</taxon>
        <taxon>Ditrysia</taxon>
        <taxon>Tineoidea</taxon>
        <taxon>Psychidae</taxon>
        <taxon>Oiketicinae</taxon>
        <taxon>Eumeta</taxon>
    </lineage>
</organism>